<dbReference type="Pfam" id="PF00005">
    <property type="entry name" value="ABC_tran"/>
    <property type="match status" value="1"/>
</dbReference>
<dbReference type="FunFam" id="3.40.50.300:FF:000299">
    <property type="entry name" value="ABC transporter ATP-binding protein/permease"/>
    <property type="match status" value="1"/>
</dbReference>
<feature type="domain" description="Cyclic nucleotide-binding" evidence="13">
    <location>
        <begin position="17"/>
        <end position="121"/>
    </location>
</feature>
<evidence type="ECO:0000259" key="15">
    <source>
        <dbReference type="PROSITE" id="PS50929"/>
    </source>
</evidence>
<evidence type="ECO:0000256" key="2">
    <source>
        <dbReference type="ARBA" id="ARBA00022448"/>
    </source>
</evidence>
<feature type="transmembrane region" description="Helical" evidence="12">
    <location>
        <begin position="511"/>
        <end position="532"/>
    </location>
</feature>
<dbReference type="PROSITE" id="PS50042">
    <property type="entry name" value="CNMP_BINDING_3"/>
    <property type="match status" value="2"/>
</dbReference>
<dbReference type="InterPro" id="IPR003439">
    <property type="entry name" value="ABC_transporter-like_ATP-bd"/>
</dbReference>
<evidence type="ECO:0000259" key="14">
    <source>
        <dbReference type="PROSITE" id="PS50893"/>
    </source>
</evidence>
<keyword evidence="2" id="KW-0813">Transport</keyword>
<dbReference type="SUPFAM" id="SSF90123">
    <property type="entry name" value="ABC transporter transmembrane region"/>
    <property type="match status" value="1"/>
</dbReference>
<feature type="domain" description="Cyclic nucleotide-binding" evidence="13">
    <location>
        <begin position="149"/>
        <end position="249"/>
    </location>
</feature>
<dbReference type="GO" id="GO:0140359">
    <property type="term" value="F:ABC-type transporter activity"/>
    <property type="evidence" value="ECO:0007669"/>
    <property type="project" value="InterPro"/>
</dbReference>
<dbReference type="PROSITE" id="PS50990">
    <property type="entry name" value="PEPTIDASE_C39"/>
    <property type="match status" value="1"/>
</dbReference>
<dbReference type="InterPro" id="IPR011527">
    <property type="entry name" value="ABC1_TM_dom"/>
</dbReference>
<evidence type="ECO:0000256" key="3">
    <source>
        <dbReference type="ARBA" id="ARBA00022475"/>
    </source>
</evidence>
<comment type="subcellular location">
    <subcellularLocation>
        <location evidence="1">Cell membrane</location>
        <topology evidence="1">Multi-pass membrane protein</topology>
    </subcellularLocation>
</comment>
<evidence type="ECO:0000256" key="1">
    <source>
        <dbReference type="ARBA" id="ARBA00004651"/>
    </source>
</evidence>
<dbReference type="InterPro" id="IPR039421">
    <property type="entry name" value="Type_1_exporter"/>
</dbReference>
<dbReference type="GO" id="GO:0005886">
    <property type="term" value="C:plasma membrane"/>
    <property type="evidence" value="ECO:0007669"/>
    <property type="project" value="UniProtKB-SubCell"/>
</dbReference>
<dbReference type="PROSITE" id="PS50893">
    <property type="entry name" value="ABC_TRANSPORTER_2"/>
    <property type="match status" value="1"/>
</dbReference>
<feature type="transmembrane region" description="Helical" evidence="12">
    <location>
        <begin position="616"/>
        <end position="634"/>
    </location>
</feature>
<keyword evidence="18" id="KW-1185">Reference proteome</keyword>
<dbReference type="Gene3D" id="3.40.50.300">
    <property type="entry name" value="P-loop containing nucleotide triphosphate hydrolases"/>
    <property type="match status" value="1"/>
</dbReference>
<dbReference type="PROSITE" id="PS00211">
    <property type="entry name" value="ABC_TRANSPORTER_1"/>
    <property type="match status" value="1"/>
</dbReference>
<dbReference type="SUPFAM" id="SSF51206">
    <property type="entry name" value="cAMP-binding domain-like"/>
    <property type="match status" value="2"/>
</dbReference>
<evidence type="ECO:0000256" key="12">
    <source>
        <dbReference type="SAM" id="Phobius"/>
    </source>
</evidence>
<dbReference type="PANTHER" id="PTHR24221">
    <property type="entry name" value="ATP-BINDING CASSETTE SUB-FAMILY B"/>
    <property type="match status" value="1"/>
</dbReference>
<feature type="domain" description="ABC transmembrane type-1" evidence="15">
    <location>
        <begin position="476"/>
        <end position="757"/>
    </location>
</feature>
<dbReference type="CDD" id="cd18568">
    <property type="entry name" value="ABC_6TM_HetC_like"/>
    <property type="match status" value="1"/>
</dbReference>
<dbReference type="CDD" id="cd00038">
    <property type="entry name" value="CAP_ED"/>
    <property type="match status" value="2"/>
</dbReference>
<dbReference type="Gene3D" id="3.90.70.10">
    <property type="entry name" value="Cysteine proteinases"/>
    <property type="match status" value="1"/>
</dbReference>
<evidence type="ECO:0000256" key="8">
    <source>
        <dbReference type="ARBA" id="ARBA00022989"/>
    </source>
</evidence>
<dbReference type="Pfam" id="PF00027">
    <property type="entry name" value="cNMP_binding"/>
    <property type="match status" value="2"/>
</dbReference>
<evidence type="ECO:0000256" key="6">
    <source>
        <dbReference type="ARBA" id="ARBA00022807"/>
    </source>
</evidence>
<dbReference type="Gene3D" id="1.20.1560.10">
    <property type="entry name" value="ABC transporter type 1, transmembrane domain"/>
    <property type="match status" value="1"/>
</dbReference>
<dbReference type="PROSITE" id="PS50929">
    <property type="entry name" value="ABC_TM1F"/>
    <property type="match status" value="1"/>
</dbReference>
<dbReference type="Proteomes" id="UP000310636">
    <property type="component" value="Unassembled WGS sequence"/>
</dbReference>
<keyword evidence="6" id="KW-0645">Protease</keyword>
<proteinExistence type="predicted"/>
<evidence type="ECO:0000259" key="13">
    <source>
        <dbReference type="PROSITE" id="PS50042"/>
    </source>
</evidence>
<accession>A0A4S4BRA3</accession>
<evidence type="ECO:0000256" key="11">
    <source>
        <dbReference type="SAM" id="MobiDB-lite"/>
    </source>
</evidence>
<dbReference type="InterPro" id="IPR003593">
    <property type="entry name" value="AAA+_ATPase"/>
</dbReference>
<dbReference type="RefSeq" id="WP_136370821.1">
    <property type="nucleotide sequence ID" value="NZ_SSOB01000019.1"/>
</dbReference>
<dbReference type="EMBL" id="SSOB01000019">
    <property type="protein sequence ID" value="THF77521.1"/>
    <property type="molecule type" value="Genomic_DNA"/>
</dbReference>
<evidence type="ECO:0000256" key="9">
    <source>
        <dbReference type="ARBA" id="ARBA00023136"/>
    </source>
</evidence>
<feature type="transmembrane region" description="Helical" evidence="12">
    <location>
        <begin position="474"/>
        <end position="499"/>
    </location>
</feature>
<dbReference type="InterPro" id="IPR036640">
    <property type="entry name" value="ABC1_TM_sf"/>
</dbReference>
<keyword evidence="5" id="KW-0547">Nucleotide-binding</keyword>
<dbReference type="Pfam" id="PF00664">
    <property type="entry name" value="ABC_membrane"/>
    <property type="match status" value="1"/>
</dbReference>
<keyword evidence="4 12" id="KW-0812">Transmembrane</keyword>
<keyword evidence="10" id="KW-0010">Activator</keyword>
<dbReference type="OrthoDB" id="9762778at2"/>
<dbReference type="InterPro" id="IPR000595">
    <property type="entry name" value="cNMP-bd_dom"/>
</dbReference>
<dbReference type="InterPro" id="IPR005074">
    <property type="entry name" value="Peptidase_C39"/>
</dbReference>
<dbReference type="CDD" id="cd02418">
    <property type="entry name" value="Peptidase_C39B"/>
    <property type="match status" value="1"/>
</dbReference>
<dbReference type="SMART" id="SM00100">
    <property type="entry name" value="cNMP"/>
    <property type="match status" value="2"/>
</dbReference>
<dbReference type="GO" id="GO:0016887">
    <property type="term" value="F:ATP hydrolysis activity"/>
    <property type="evidence" value="ECO:0007669"/>
    <property type="project" value="InterPro"/>
</dbReference>
<evidence type="ECO:0000313" key="18">
    <source>
        <dbReference type="Proteomes" id="UP000310636"/>
    </source>
</evidence>
<dbReference type="GO" id="GO:0008234">
    <property type="term" value="F:cysteine-type peptidase activity"/>
    <property type="evidence" value="ECO:0007669"/>
    <property type="project" value="UniProtKB-KW"/>
</dbReference>
<dbReference type="PRINTS" id="PR00103">
    <property type="entry name" value="CAMPKINASE"/>
</dbReference>
<dbReference type="InterPro" id="IPR017871">
    <property type="entry name" value="ABC_transporter-like_CS"/>
</dbReference>
<dbReference type="SUPFAM" id="SSF52540">
    <property type="entry name" value="P-loop containing nucleoside triphosphate hydrolases"/>
    <property type="match status" value="1"/>
</dbReference>
<keyword evidence="3" id="KW-1003">Cell membrane</keyword>
<dbReference type="PANTHER" id="PTHR24221:SF647">
    <property type="entry name" value="BLL6336 PROTEIN"/>
    <property type="match status" value="1"/>
</dbReference>
<dbReference type="InterPro" id="IPR027417">
    <property type="entry name" value="P-loop_NTPase"/>
</dbReference>
<dbReference type="GO" id="GO:0005524">
    <property type="term" value="F:ATP binding"/>
    <property type="evidence" value="ECO:0007669"/>
    <property type="project" value="UniProtKB-KW"/>
</dbReference>
<dbReference type="GO" id="GO:0006508">
    <property type="term" value="P:proteolysis"/>
    <property type="evidence" value="ECO:0007669"/>
    <property type="project" value="InterPro"/>
</dbReference>
<evidence type="ECO:0000256" key="5">
    <source>
        <dbReference type="ARBA" id="ARBA00022741"/>
    </source>
</evidence>
<gene>
    <name evidence="17" type="ORF">E6C55_16010</name>
</gene>
<dbReference type="InterPro" id="IPR014710">
    <property type="entry name" value="RmlC-like_jellyroll"/>
</dbReference>
<dbReference type="Pfam" id="PF03412">
    <property type="entry name" value="Peptidase_C39"/>
    <property type="match status" value="1"/>
</dbReference>
<dbReference type="PROSITE" id="PS00888">
    <property type="entry name" value="CNMP_BINDING_1"/>
    <property type="match status" value="1"/>
</dbReference>
<feature type="domain" description="Peptidase C39" evidence="16">
    <location>
        <begin position="325"/>
        <end position="445"/>
    </location>
</feature>
<organism evidence="17 18">
    <name type="scientific">Cohnella fermenti</name>
    <dbReference type="NCBI Taxonomy" id="2565925"/>
    <lineage>
        <taxon>Bacteria</taxon>
        <taxon>Bacillati</taxon>
        <taxon>Bacillota</taxon>
        <taxon>Bacilli</taxon>
        <taxon>Bacillales</taxon>
        <taxon>Paenibacillaceae</taxon>
        <taxon>Cohnella</taxon>
    </lineage>
</organism>
<evidence type="ECO:0000256" key="10">
    <source>
        <dbReference type="ARBA" id="ARBA00023159"/>
    </source>
</evidence>
<feature type="domain" description="ABC transporter" evidence="14">
    <location>
        <begin position="791"/>
        <end position="1025"/>
    </location>
</feature>
<dbReference type="InterPro" id="IPR018490">
    <property type="entry name" value="cNMP-bd_dom_sf"/>
</dbReference>
<keyword evidence="7" id="KW-0067">ATP-binding</keyword>
<evidence type="ECO:0000256" key="4">
    <source>
        <dbReference type="ARBA" id="ARBA00022692"/>
    </source>
</evidence>
<dbReference type="InterPro" id="IPR018488">
    <property type="entry name" value="cNMP-bd_CS"/>
</dbReference>
<dbReference type="AlphaFoldDB" id="A0A4S4BRA3"/>
<keyword evidence="6" id="KW-0788">Thiol protease</keyword>
<evidence type="ECO:0000313" key="17">
    <source>
        <dbReference type="EMBL" id="THF77521.1"/>
    </source>
</evidence>
<name>A0A4S4BRA3_9BACL</name>
<dbReference type="SMART" id="SM00382">
    <property type="entry name" value="AAA"/>
    <property type="match status" value="1"/>
</dbReference>
<sequence>MRIVIDNGMQALEQLSAFGVFTLEEKRLLAGQLRAESYSIGQTIVGRDGRNDSFYVILAGKARKIGYDTEGKETNLGLLHPGEHFGEHFLLEGEEAPPLTIRASTDLELLRLDRLQFKEMIEQRPAIEDYFRKYLASDVMRAFLKSRTVLSAVDPAALRSLLERLELREYEPEACLVREGEPGDSFYILKAGTAIVEKRPGATVVNRLYPGDFFGELALLTGEPRKATIRASGKAAAFRLSKSDFEELIRDYPVILDSIRSIASHYTSQAMTLAAAPEADEPADETAAARQEELAPPPDKTRARVLAGLPRISWRRRRKYPVVMQQSEMDCGPSCLTMIARHYGLNASVNRMRERCNVGTEGASLLGLIDTLETLGFKARGLNLTASLLRNMQTPFIAHWDGHHYVVVYEVGERGLVVADPALGYLDTWSCADFGKHWSGLAIALEPDGPLPTLEDKELLWSRYLAYALPSRKLLLTVLGLSSAIEGTLLLLPIMSQLIFDRVLGARDWPLLHLLAVVMALLACAGAVSVAVRQTLIGKLASAIDRSMLDNFYRRLFRLPYSYFAKRTSGDILTRVYENEKLRRLMTDHAVELTLDSLTLLVYGGLMFYYDAGLALIAFASLPFYVGLYAYILPRMRRNLRKQMNAEGESQTRIVEAVHAIATVKGVSMERSVRRKLMDKLGELLALRLEGNRLEAVVRAFSSALRTLSQAALLIFGAAFVLNGQLSAGGLVAFTVLFASFLFAVEMISVRVGELSEARISMERLNDVYEATPEHAQPERMRMLPALRGHIRFDKVAFQYYRGGRMILQNLELELKPGQTVALVGRSGSGKSTIAHLLLKLLEPTSGAVYVDGYPLREAHAASIRRQVGVVQQETALFRGSVRENIDLHGEASFEEIERAALLAGADEFIQSLPLGYDTVIGEGGIRLSGGQRQRIVIARALVGNPRILVFDEATSALDAESERVIQQNMGEMLRGRTTLIIAHRLSTIRHADRIVVLDNGSVVESGTHDELLGANGLYSHLLRQQAG</sequence>
<feature type="region of interest" description="Disordered" evidence="11">
    <location>
        <begin position="276"/>
        <end position="299"/>
    </location>
</feature>
<keyword evidence="8 12" id="KW-1133">Transmembrane helix</keyword>
<keyword evidence="6" id="KW-0378">Hydrolase</keyword>
<dbReference type="GO" id="GO:0034040">
    <property type="term" value="F:ATPase-coupled lipid transmembrane transporter activity"/>
    <property type="evidence" value="ECO:0007669"/>
    <property type="project" value="TreeGrafter"/>
</dbReference>
<dbReference type="Gene3D" id="2.60.120.10">
    <property type="entry name" value="Jelly Rolls"/>
    <property type="match status" value="2"/>
</dbReference>
<keyword evidence="9 12" id="KW-0472">Membrane</keyword>
<comment type="caution">
    <text evidence="17">The sequence shown here is derived from an EMBL/GenBank/DDBJ whole genome shotgun (WGS) entry which is preliminary data.</text>
</comment>
<protein>
    <submittedName>
        <fullName evidence="17">Cyclic nucleotide-binding domain-containing protein</fullName>
    </submittedName>
</protein>
<reference evidence="17 18" key="1">
    <citation type="submission" date="2019-04" db="EMBL/GenBank/DDBJ databases">
        <title>Cohnella sp. nov. isolated from preserved vegetables.</title>
        <authorList>
            <person name="Lin S.-Y."/>
            <person name="Hung M.-H."/>
            <person name="Young C.-C."/>
        </authorList>
    </citation>
    <scope>NUCLEOTIDE SEQUENCE [LARGE SCALE GENOMIC DNA]</scope>
    <source>
        <strain evidence="17 18">CC-MHH1044</strain>
    </source>
</reference>
<evidence type="ECO:0000256" key="7">
    <source>
        <dbReference type="ARBA" id="ARBA00022840"/>
    </source>
</evidence>
<evidence type="ECO:0000259" key="16">
    <source>
        <dbReference type="PROSITE" id="PS50990"/>
    </source>
</evidence>